<gene>
    <name evidence="4" type="ORF">SAMN04487766_109119</name>
</gene>
<dbReference type="EMBL" id="FNHU01000009">
    <property type="protein sequence ID" value="SDM95514.1"/>
    <property type="molecule type" value="Genomic_DNA"/>
</dbReference>
<evidence type="ECO:0000313" key="4">
    <source>
        <dbReference type="EMBL" id="SDM95514.1"/>
    </source>
</evidence>
<dbReference type="SUPFAM" id="SSF56801">
    <property type="entry name" value="Acetyl-CoA synthetase-like"/>
    <property type="match status" value="1"/>
</dbReference>
<dbReference type="GO" id="GO:0016878">
    <property type="term" value="F:acid-thiol ligase activity"/>
    <property type="evidence" value="ECO:0007669"/>
    <property type="project" value="UniProtKB-ARBA"/>
</dbReference>
<organism evidence="4 5">
    <name type="scientific">Actinomyces ruminicola</name>
    <dbReference type="NCBI Taxonomy" id="332524"/>
    <lineage>
        <taxon>Bacteria</taxon>
        <taxon>Bacillati</taxon>
        <taxon>Actinomycetota</taxon>
        <taxon>Actinomycetes</taxon>
        <taxon>Actinomycetales</taxon>
        <taxon>Actinomycetaceae</taxon>
        <taxon>Actinomyces</taxon>
    </lineage>
</organism>
<dbReference type="PANTHER" id="PTHR43767">
    <property type="entry name" value="LONG-CHAIN-FATTY-ACID--COA LIGASE"/>
    <property type="match status" value="1"/>
</dbReference>
<feature type="domain" description="AMP-binding enzyme C-terminal" evidence="3">
    <location>
        <begin position="392"/>
        <end position="471"/>
    </location>
</feature>
<reference evidence="4 5" key="1">
    <citation type="submission" date="2016-10" db="EMBL/GenBank/DDBJ databases">
        <authorList>
            <person name="de Groot N.N."/>
        </authorList>
    </citation>
    <scope>NUCLEOTIDE SEQUENCE [LARGE SCALE GENOMIC DNA]</scope>
    <source>
        <strain evidence="4 5">KPR-7B</strain>
    </source>
</reference>
<dbReference type="Gene3D" id="3.30.300.30">
    <property type="match status" value="1"/>
</dbReference>
<accession>A0A1G9XFJ5</accession>
<dbReference type="PANTHER" id="PTHR43767:SF1">
    <property type="entry name" value="NONRIBOSOMAL PEPTIDE SYNTHASE PES1 (EUROFUNG)-RELATED"/>
    <property type="match status" value="1"/>
</dbReference>
<dbReference type="Gene3D" id="3.40.50.12780">
    <property type="entry name" value="N-terminal domain of ligase-like"/>
    <property type="match status" value="1"/>
</dbReference>
<sequence>MAGSRATLVVVSSTTSFARPLFLLRGGTDPDDVAALAAALRDRIEAGSQTPGGAMARGGAGDPAAGNGQGDRAAGRAPGQLPPGDGPSGEPRPLLVPIGPGEDPATVRADLARRLAPDGPAARPESDLLLRTSGSSTGTGALVAMSMAALTASARATHARLGGPGTWVLALPAHHVAGLQVLIRSLIAGREPVVVNTGGGFRPDALADAIERALAPRPGAPVRVPLVPTQLVRVLAPGQERAAGALARVDAVLLGGAAADPDLLQRARAAGVNVVTTYGMSETGGGCVYDDLPLDGVEVRIADPDAAGVGRIVLSGPVLAAGYAEAGARPAGAAVFRERAGSAPDGAVVRRELLTSDLGRLVPGPDGGCRLAVLGRVDDIIITGGVKVAPSEVEEVLTTLPGVAQACAVGVPDAEWGSAVVAAVVPDGDVDGGRGAWVQRLHAAARERLDGAHAPKRIVAVDALPLRGPGKVDRRAVARLFTVTSEGAADRDIRP</sequence>
<keyword evidence="4" id="KW-0436">Ligase</keyword>
<evidence type="ECO:0000256" key="1">
    <source>
        <dbReference type="SAM" id="MobiDB-lite"/>
    </source>
</evidence>
<dbReference type="AlphaFoldDB" id="A0A1G9XFJ5"/>
<feature type="domain" description="AMP-dependent synthetase/ligase" evidence="2">
    <location>
        <begin position="129"/>
        <end position="323"/>
    </location>
</feature>
<dbReference type="Pfam" id="PF00501">
    <property type="entry name" value="AMP-binding"/>
    <property type="match status" value="1"/>
</dbReference>
<dbReference type="InterPro" id="IPR000873">
    <property type="entry name" value="AMP-dep_synth/lig_dom"/>
</dbReference>
<name>A0A1G9XFJ5_9ACTO</name>
<evidence type="ECO:0000259" key="3">
    <source>
        <dbReference type="Pfam" id="PF13193"/>
    </source>
</evidence>
<dbReference type="InterPro" id="IPR042099">
    <property type="entry name" value="ANL_N_sf"/>
</dbReference>
<feature type="region of interest" description="Disordered" evidence="1">
    <location>
        <begin position="47"/>
        <end position="103"/>
    </location>
</feature>
<evidence type="ECO:0000259" key="2">
    <source>
        <dbReference type="Pfam" id="PF00501"/>
    </source>
</evidence>
<dbReference type="InterPro" id="IPR025110">
    <property type="entry name" value="AMP-bd_C"/>
</dbReference>
<dbReference type="Proteomes" id="UP000199671">
    <property type="component" value="Unassembled WGS sequence"/>
</dbReference>
<dbReference type="InterPro" id="IPR050237">
    <property type="entry name" value="ATP-dep_AMP-bd_enzyme"/>
</dbReference>
<dbReference type="Pfam" id="PF13193">
    <property type="entry name" value="AMP-binding_C"/>
    <property type="match status" value="1"/>
</dbReference>
<dbReference type="InterPro" id="IPR045851">
    <property type="entry name" value="AMP-bd_C_sf"/>
</dbReference>
<evidence type="ECO:0000313" key="5">
    <source>
        <dbReference type="Proteomes" id="UP000199671"/>
    </source>
</evidence>
<proteinExistence type="predicted"/>
<protein>
    <submittedName>
        <fullName evidence="4">O-succinylbenzoic acid--CoA ligase</fullName>
    </submittedName>
</protein>